<dbReference type="EMBL" id="ATLV01026326">
    <property type="status" value="NOT_ANNOTATED_CDS"/>
    <property type="molecule type" value="Genomic_DNA"/>
</dbReference>
<dbReference type="EnsemblMetazoa" id="ASIC021345-RA">
    <property type="protein sequence ID" value="ASIC021345-PA"/>
    <property type="gene ID" value="ASIC021345"/>
</dbReference>
<gene>
    <name evidence="2" type="ORF">ZHAS_00021345</name>
</gene>
<evidence type="ECO:0000313" key="3">
    <source>
        <dbReference type="EnsemblMetazoa" id="ASIC021345-PA"/>
    </source>
</evidence>
<dbReference type="EMBL" id="KE525409">
    <property type="protein sequence ID" value="KFB53044.1"/>
    <property type="molecule type" value="Genomic_DNA"/>
</dbReference>
<organism evidence="2">
    <name type="scientific">Anopheles sinensis</name>
    <name type="common">Mosquito</name>
    <dbReference type="NCBI Taxonomy" id="74873"/>
    <lineage>
        <taxon>Eukaryota</taxon>
        <taxon>Metazoa</taxon>
        <taxon>Ecdysozoa</taxon>
        <taxon>Arthropoda</taxon>
        <taxon>Hexapoda</taxon>
        <taxon>Insecta</taxon>
        <taxon>Pterygota</taxon>
        <taxon>Neoptera</taxon>
        <taxon>Endopterygota</taxon>
        <taxon>Diptera</taxon>
        <taxon>Nematocera</taxon>
        <taxon>Culicoidea</taxon>
        <taxon>Culicidae</taxon>
        <taxon>Anophelinae</taxon>
        <taxon>Anopheles</taxon>
    </lineage>
</organism>
<reference evidence="3" key="2">
    <citation type="submission" date="2020-05" db="UniProtKB">
        <authorList>
            <consortium name="EnsemblMetazoa"/>
        </authorList>
    </citation>
    <scope>IDENTIFICATION</scope>
</reference>
<feature type="compositionally biased region" description="Acidic residues" evidence="1">
    <location>
        <begin position="347"/>
        <end position="375"/>
    </location>
</feature>
<feature type="compositionally biased region" description="Basic and acidic residues" evidence="1">
    <location>
        <begin position="281"/>
        <end position="295"/>
    </location>
</feature>
<dbReference type="VEuPathDB" id="VectorBase:ASIS022284"/>
<protein>
    <submittedName>
        <fullName evidence="2 3">Ecdysone-induced protein 74EF</fullName>
    </submittedName>
</protein>
<evidence type="ECO:0000313" key="4">
    <source>
        <dbReference type="Proteomes" id="UP000030765"/>
    </source>
</evidence>
<feature type="compositionally biased region" description="Low complexity" evidence="1">
    <location>
        <begin position="45"/>
        <end position="56"/>
    </location>
</feature>
<feature type="region of interest" description="Disordered" evidence="1">
    <location>
        <begin position="1"/>
        <end position="149"/>
    </location>
</feature>
<dbReference type="AlphaFoldDB" id="A0A084WS50"/>
<feature type="compositionally biased region" description="Low complexity" evidence="1">
    <location>
        <begin position="14"/>
        <end position="36"/>
    </location>
</feature>
<reference evidence="2 4" key="1">
    <citation type="journal article" date="2014" name="BMC Genomics">
        <title>Genome sequence of Anopheles sinensis provides insight into genetics basis of mosquito competence for malaria parasites.</title>
        <authorList>
            <person name="Zhou D."/>
            <person name="Zhang D."/>
            <person name="Ding G."/>
            <person name="Shi L."/>
            <person name="Hou Q."/>
            <person name="Ye Y."/>
            <person name="Xu Y."/>
            <person name="Zhou H."/>
            <person name="Xiong C."/>
            <person name="Li S."/>
            <person name="Yu J."/>
            <person name="Hong S."/>
            <person name="Yu X."/>
            <person name="Zou P."/>
            <person name="Chen C."/>
            <person name="Chang X."/>
            <person name="Wang W."/>
            <person name="Lv Y."/>
            <person name="Sun Y."/>
            <person name="Ma L."/>
            <person name="Shen B."/>
            <person name="Zhu C."/>
        </authorList>
    </citation>
    <scope>NUCLEOTIDE SEQUENCE [LARGE SCALE GENOMIC DNA]</scope>
</reference>
<feature type="compositionally biased region" description="Low complexity" evidence="1">
    <location>
        <begin position="79"/>
        <end position="92"/>
    </location>
</feature>
<feature type="compositionally biased region" description="Pro residues" evidence="1">
    <location>
        <begin position="100"/>
        <end position="111"/>
    </location>
</feature>
<evidence type="ECO:0000256" key="1">
    <source>
        <dbReference type="SAM" id="MobiDB-lite"/>
    </source>
</evidence>
<feature type="compositionally biased region" description="Basic and acidic residues" evidence="1">
    <location>
        <begin position="133"/>
        <end position="147"/>
    </location>
</feature>
<evidence type="ECO:0000313" key="2">
    <source>
        <dbReference type="EMBL" id="KFB53044.1"/>
    </source>
</evidence>
<accession>A0A084WS50</accession>
<sequence>MMMLQHLPPSHTFVGSSASSTASPGTVSPSPQAPSETPTPPPVPASTVTTPLSPATDADPAQSDRIVLRHHRHHRHQSSESPRSPRTNSESGEPQEEPPRSPSPRNSPRPPVDYSQVPARTRSRSRSRSRSVSVERSRTPPQERKEVQQQVVERVNVIRYLKEERACPIIRRRSSVTDTAMEVDVVRPVHYKEEEKVADRQEYIEAETGNDADVEEDDEKHPRDYYAPARRTSPYRDFVSERPGEDSPTHRHYHPHNLHHHRHSPARQHHKSGSGSSYARSSRDSSSPRRMVTDHEDSDYSESSHQAPGELAAPRVTEVIRETVVAGEDRADRLRLVDGRYKVGPYNEEEDVEGDAEEEEEEDEEEEEEEEDLDAPLDLSMKIKRRPRSSSVTEDSDDSAGPDYAEHHNRGPESAAYKKSLMKRYREARHSVWMASPPSFHFFSATPGTEFDGN</sequence>
<dbReference type="Proteomes" id="UP000030765">
    <property type="component" value="Unassembled WGS sequence"/>
</dbReference>
<name>A0A084WS50_ANOSI</name>
<proteinExistence type="predicted"/>
<feature type="compositionally biased region" description="Basic and acidic residues" evidence="1">
    <location>
        <begin position="192"/>
        <end position="203"/>
    </location>
</feature>
<dbReference type="OMA" id="GTMYENI"/>
<feature type="compositionally biased region" description="Basic and acidic residues" evidence="1">
    <location>
        <begin position="327"/>
        <end position="341"/>
    </location>
</feature>
<keyword evidence="4" id="KW-1185">Reference proteome</keyword>
<feature type="region of interest" description="Disordered" evidence="1">
    <location>
        <begin position="192"/>
        <end position="417"/>
    </location>
</feature>
<feature type="compositionally biased region" description="Acidic residues" evidence="1">
    <location>
        <begin position="204"/>
        <end position="218"/>
    </location>
</feature>
<feature type="compositionally biased region" description="Basic residues" evidence="1">
    <location>
        <begin position="250"/>
        <end position="272"/>
    </location>
</feature>
<feature type="compositionally biased region" description="Basic and acidic residues" evidence="1">
    <location>
        <begin position="238"/>
        <end position="249"/>
    </location>
</feature>
<dbReference type="VEuPathDB" id="VectorBase:ASIC021345"/>
<dbReference type="OrthoDB" id="8196042at2759"/>